<proteinExistence type="predicted"/>
<dbReference type="GO" id="GO:0070096">
    <property type="term" value="P:mitochondrial outer membrane translocase complex assembly"/>
    <property type="evidence" value="ECO:0007669"/>
    <property type="project" value="TreeGrafter"/>
</dbReference>
<gene>
    <name evidence="1" type="ORF">A9F13_16g00066</name>
</gene>
<protein>
    <submittedName>
        <fullName evidence="1">Mitochondrial import protein</fullName>
    </submittedName>
</protein>
<evidence type="ECO:0000313" key="1">
    <source>
        <dbReference type="EMBL" id="OVF06915.1"/>
    </source>
</evidence>
<sequence length="124" mass="13921">MSLSIDPALIRETEAAVAMSQMSTEDLVSNEDISNTHNIILEGRKESQEIIDDIDDVDEADTIVPFSLFDLLRKSAVNLFLPFINGIMLGFGEIFAHEIGFKYGFVGAKVYPPQRQLKQKPKYI</sequence>
<dbReference type="Pfam" id="PF08219">
    <property type="entry name" value="TOM13"/>
    <property type="match status" value="1"/>
</dbReference>
<dbReference type="InterPro" id="IPR013262">
    <property type="entry name" value="OMP_MIM1/TOM13_mt"/>
</dbReference>
<dbReference type="GO" id="GO:0045040">
    <property type="term" value="P:protein insertion into mitochondrial outer membrane"/>
    <property type="evidence" value="ECO:0007669"/>
    <property type="project" value="TreeGrafter"/>
</dbReference>
<comment type="caution">
    <text evidence="1">The sequence shown here is derived from an EMBL/GenBank/DDBJ whole genome shotgun (WGS) entry which is preliminary data.</text>
</comment>
<dbReference type="PANTHER" id="PTHR28241">
    <property type="entry name" value="MITOCHONDRIAL IMPORT PROTEIN 1"/>
    <property type="match status" value="1"/>
</dbReference>
<dbReference type="AlphaFoldDB" id="A0AA91PX26"/>
<evidence type="ECO:0000313" key="2">
    <source>
        <dbReference type="Proteomes" id="UP000195602"/>
    </source>
</evidence>
<accession>A0AA91PX26</accession>
<dbReference type="Proteomes" id="UP000195602">
    <property type="component" value="Unassembled WGS sequence"/>
</dbReference>
<name>A0AA91PX26_CLALS</name>
<reference evidence="1 2" key="1">
    <citation type="submission" date="2017-04" db="EMBL/GenBank/DDBJ databases">
        <title>Draft genome of the yeast Clavispora lusitaniae type strain CBS 6936.</title>
        <authorList>
            <person name="Durrens P."/>
            <person name="Klopp C."/>
            <person name="Biteau N."/>
            <person name="Fitton-Ouhabi V."/>
            <person name="Dementhon K."/>
            <person name="Accoceberry I."/>
            <person name="Sherman D.J."/>
            <person name="Noel T."/>
        </authorList>
    </citation>
    <scope>NUCLEOTIDE SEQUENCE [LARGE SCALE GENOMIC DNA]</scope>
    <source>
        <strain evidence="1 2">CBS 6936</strain>
    </source>
</reference>
<dbReference type="PANTHER" id="PTHR28241:SF1">
    <property type="entry name" value="MITOCHONDRIAL IMPORT PROTEIN 1"/>
    <property type="match status" value="1"/>
</dbReference>
<dbReference type="EMBL" id="LYUB02000016">
    <property type="protein sequence ID" value="OVF06915.1"/>
    <property type="molecule type" value="Genomic_DNA"/>
</dbReference>
<dbReference type="KEGG" id="clus:A9F13_16g00066"/>
<organism evidence="1 2">
    <name type="scientific">Clavispora lusitaniae</name>
    <name type="common">Candida lusitaniae</name>
    <dbReference type="NCBI Taxonomy" id="36911"/>
    <lineage>
        <taxon>Eukaryota</taxon>
        <taxon>Fungi</taxon>
        <taxon>Dikarya</taxon>
        <taxon>Ascomycota</taxon>
        <taxon>Saccharomycotina</taxon>
        <taxon>Pichiomycetes</taxon>
        <taxon>Metschnikowiaceae</taxon>
        <taxon>Clavispora</taxon>
    </lineage>
</organism>
<dbReference type="GO" id="GO:0005741">
    <property type="term" value="C:mitochondrial outer membrane"/>
    <property type="evidence" value="ECO:0007669"/>
    <property type="project" value="InterPro"/>
</dbReference>